<keyword evidence="2" id="KW-1185">Reference proteome</keyword>
<reference evidence="1 2" key="1">
    <citation type="submission" date="2020-06" db="EMBL/GenBank/DDBJ databases">
        <authorList>
            <person name="Scott K."/>
        </authorList>
    </citation>
    <scope>NUCLEOTIDE SEQUENCE [LARGE SCALE GENOMIC DNA]</scope>
    <source>
        <strain evidence="1 2">HH1</strain>
    </source>
</reference>
<protein>
    <submittedName>
        <fullName evidence="1">Uncharacterized protein</fullName>
    </submittedName>
</protein>
<name>A0ABS0BWU3_9GAMM</name>
<evidence type="ECO:0000313" key="2">
    <source>
        <dbReference type="Proteomes" id="UP001193680"/>
    </source>
</evidence>
<sequence length="95" mass="10651">MFDSVVELSDSSFILLALGEGAKPTFKAVHTDRNFLAALGDEMVYPEKSQFVRFQVIPAKDIFSLNYPGTHFDHVLEAIIKNILLGQNVEQVVRI</sequence>
<accession>A0ABS0BWU3</accession>
<organism evidence="1 2">
    <name type="scientific">Thiomicrorhabdus heinhorstiae</name>
    <dbReference type="NCBI Taxonomy" id="2748010"/>
    <lineage>
        <taxon>Bacteria</taxon>
        <taxon>Pseudomonadati</taxon>
        <taxon>Pseudomonadota</taxon>
        <taxon>Gammaproteobacteria</taxon>
        <taxon>Thiotrichales</taxon>
        <taxon>Piscirickettsiaceae</taxon>
        <taxon>Thiomicrorhabdus</taxon>
    </lineage>
</organism>
<reference evidence="1 2" key="2">
    <citation type="submission" date="2020-11" db="EMBL/GenBank/DDBJ databases">
        <title>Sulfur oxidizing isolate from Hospital Hole Sinkhole.</title>
        <authorList>
            <person name="Scott K.M."/>
        </authorList>
    </citation>
    <scope>NUCLEOTIDE SEQUENCE [LARGE SCALE GENOMIC DNA]</scope>
    <source>
        <strain evidence="1 2">HH1</strain>
    </source>
</reference>
<proteinExistence type="predicted"/>
<dbReference type="Proteomes" id="UP001193680">
    <property type="component" value="Unassembled WGS sequence"/>
</dbReference>
<dbReference type="RefSeq" id="WP_185978011.1">
    <property type="nucleotide sequence ID" value="NZ_JACBGI020000008.1"/>
</dbReference>
<comment type="caution">
    <text evidence="1">The sequence shown here is derived from an EMBL/GenBank/DDBJ whole genome shotgun (WGS) entry which is preliminary data.</text>
</comment>
<evidence type="ECO:0000313" key="1">
    <source>
        <dbReference type="EMBL" id="MBF6057864.1"/>
    </source>
</evidence>
<gene>
    <name evidence="1" type="ORF">H8792_005865</name>
</gene>
<dbReference type="EMBL" id="JACBGI020000008">
    <property type="protein sequence ID" value="MBF6057864.1"/>
    <property type="molecule type" value="Genomic_DNA"/>
</dbReference>